<dbReference type="InterPro" id="IPR005543">
    <property type="entry name" value="PASTA_dom"/>
</dbReference>
<keyword evidence="5" id="KW-0378">Hydrolase</keyword>
<dbReference type="GO" id="GO:0006508">
    <property type="term" value="P:proteolysis"/>
    <property type="evidence" value="ECO:0007669"/>
    <property type="project" value="UniProtKB-KW"/>
</dbReference>
<dbReference type="SUPFAM" id="SSF53955">
    <property type="entry name" value="Lysozyme-like"/>
    <property type="match status" value="1"/>
</dbReference>
<dbReference type="GO" id="GO:0030288">
    <property type="term" value="C:outer membrane-bounded periplasmic space"/>
    <property type="evidence" value="ECO:0007669"/>
    <property type="project" value="TreeGrafter"/>
</dbReference>
<keyword evidence="3" id="KW-0328">Glycosyltransferase</keyword>
<gene>
    <name evidence="11" type="ORF">GCM10011399_03890</name>
</gene>
<dbReference type="SUPFAM" id="SSF56601">
    <property type="entry name" value="beta-lactamase/transpeptidase-like"/>
    <property type="match status" value="1"/>
</dbReference>
<dbReference type="EMBL" id="BMGP01000001">
    <property type="protein sequence ID" value="GGF13203.1"/>
    <property type="molecule type" value="Genomic_DNA"/>
</dbReference>
<evidence type="ECO:0000256" key="3">
    <source>
        <dbReference type="ARBA" id="ARBA00022676"/>
    </source>
</evidence>
<evidence type="ECO:0000256" key="8">
    <source>
        <dbReference type="ARBA" id="ARBA00049902"/>
    </source>
</evidence>
<dbReference type="InterPro" id="IPR001460">
    <property type="entry name" value="PCN-bd_Tpept"/>
</dbReference>
<feature type="domain" description="PASTA" evidence="10">
    <location>
        <begin position="705"/>
        <end position="771"/>
    </location>
</feature>
<keyword evidence="6" id="KW-0511">Multifunctional enzyme</keyword>
<dbReference type="RefSeq" id="WP_188672840.1">
    <property type="nucleotide sequence ID" value="NZ_BMGP01000001.1"/>
</dbReference>
<dbReference type="PANTHER" id="PTHR32282:SF33">
    <property type="entry name" value="PEPTIDOGLYCAN GLYCOSYLTRANSFERASE"/>
    <property type="match status" value="1"/>
</dbReference>
<dbReference type="SMART" id="SM00740">
    <property type="entry name" value="PASTA"/>
    <property type="match status" value="2"/>
</dbReference>
<feature type="region of interest" description="Disordered" evidence="9">
    <location>
        <begin position="729"/>
        <end position="762"/>
    </location>
</feature>
<keyword evidence="12" id="KW-1185">Reference proteome</keyword>
<evidence type="ECO:0000256" key="2">
    <source>
        <dbReference type="ARBA" id="ARBA00022670"/>
    </source>
</evidence>
<dbReference type="Pfam" id="PF03793">
    <property type="entry name" value="PASTA"/>
    <property type="match status" value="1"/>
</dbReference>
<dbReference type="GO" id="GO:0008658">
    <property type="term" value="F:penicillin binding"/>
    <property type="evidence" value="ECO:0007669"/>
    <property type="project" value="InterPro"/>
</dbReference>
<dbReference type="Gene3D" id="1.10.3810.10">
    <property type="entry name" value="Biosynthetic peptidoglycan transglycosylase-like"/>
    <property type="match status" value="1"/>
</dbReference>
<reference evidence="11 12" key="1">
    <citation type="journal article" date="2014" name="Int. J. Syst. Evol. Microbiol.">
        <title>Complete genome sequence of Corynebacterium casei LMG S-19264T (=DSM 44701T), isolated from a smear-ripened cheese.</title>
        <authorList>
            <consortium name="US DOE Joint Genome Institute (JGI-PGF)"/>
            <person name="Walter F."/>
            <person name="Albersmeier A."/>
            <person name="Kalinowski J."/>
            <person name="Ruckert C."/>
        </authorList>
    </citation>
    <scope>NUCLEOTIDE SEQUENCE [LARGE SCALE GENOMIC DNA]</scope>
    <source>
        <strain evidence="11 12">CGMCC 1.12976</strain>
    </source>
</reference>
<comment type="caution">
    <text evidence="11">The sequence shown here is derived from an EMBL/GenBank/DDBJ whole genome shotgun (WGS) entry which is preliminary data.</text>
</comment>
<evidence type="ECO:0000256" key="7">
    <source>
        <dbReference type="ARBA" id="ARBA00034000"/>
    </source>
</evidence>
<dbReference type="CDD" id="cd06577">
    <property type="entry name" value="PASTA_pknB"/>
    <property type="match status" value="2"/>
</dbReference>
<comment type="catalytic activity">
    <reaction evidence="7">
        <text>Preferential cleavage: (Ac)2-L-Lys-D-Ala-|-D-Ala. Also transpeptidation of peptidyl-alanyl moieties that are N-acyl substituents of D-alanine.</text>
        <dbReference type="EC" id="3.4.16.4"/>
    </reaction>
</comment>
<dbReference type="Pfam" id="PF00905">
    <property type="entry name" value="Transpeptidase"/>
    <property type="match status" value="1"/>
</dbReference>
<dbReference type="Proteomes" id="UP000598775">
    <property type="component" value="Unassembled WGS sequence"/>
</dbReference>
<evidence type="ECO:0000256" key="9">
    <source>
        <dbReference type="SAM" id="MobiDB-lite"/>
    </source>
</evidence>
<dbReference type="InterPro" id="IPR050396">
    <property type="entry name" value="Glycosyltr_51/Transpeptidase"/>
</dbReference>
<name>A0A917AZW8_9MICO</name>
<dbReference type="GO" id="GO:0009252">
    <property type="term" value="P:peptidoglycan biosynthetic process"/>
    <property type="evidence" value="ECO:0007669"/>
    <property type="project" value="TreeGrafter"/>
</dbReference>
<dbReference type="Gene3D" id="3.30.10.20">
    <property type="match status" value="2"/>
</dbReference>
<evidence type="ECO:0000313" key="11">
    <source>
        <dbReference type="EMBL" id="GGF13203.1"/>
    </source>
</evidence>
<dbReference type="Pfam" id="PF00912">
    <property type="entry name" value="Transgly"/>
    <property type="match status" value="1"/>
</dbReference>
<evidence type="ECO:0000313" key="12">
    <source>
        <dbReference type="Proteomes" id="UP000598775"/>
    </source>
</evidence>
<dbReference type="PANTHER" id="PTHR32282">
    <property type="entry name" value="BINDING PROTEIN TRANSPEPTIDASE, PUTATIVE-RELATED"/>
    <property type="match status" value="1"/>
</dbReference>
<organism evidence="11 12">
    <name type="scientific">Subtercola lobariae</name>
    <dbReference type="NCBI Taxonomy" id="1588641"/>
    <lineage>
        <taxon>Bacteria</taxon>
        <taxon>Bacillati</taxon>
        <taxon>Actinomycetota</taxon>
        <taxon>Actinomycetes</taxon>
        <taxon>Micrococcales</taxon>
        <taxon>Microbacteriaceae</taxon>
        <taxon>Subtercola</taxon>
    </lineage>
</organism>
<dbReference type="InterPro" id="IPR001264">
    <property type="entry name" value="Glyco_trans_51"/>
</dbReference>
<keyword evidence="2" id="KW-0645">Protease</keyword>
<protein>
    <submittedName>
        <fullName evidence="11">Carboxypeptidase</fullName>
    </submittedName>
</protein>
<evidence type="ECO:0000256" key="5">
    <source>
        <dbReference type="ARBA" id="ARBA00022801"/>
    </source>
</evidence>
<keyword evidence="1 11" id="KW-0121">Carboxypeptidase</keyword>
<dbReference type="InterPro" id="IPR012338">
    <property type="entry name" value="Beta-lactam/transpept-like"/>
</dbReference>
<keyword evidence="4" id="KW-0808">Transferase</keyword>
<evidence type="ECO:0000256" key="1">
    <source>
        <dbReference type="ARBA" id="ARBA00022645"/>
    </source>
</evidence>
<dbReference type="InterPro" id="IPR023346">
    <property type="entry name" value="Lysozyme-like_dom_sf"/>
</dbReference>
<dbReference type="GO" id="GO:0008955">
    <property type="term" value="F:peptidoglycan glycosyltransferase activity"/>
    <property type="evidence" value="ECO:0007669"/>
    <property type="project" value="UniProtKB-EC"/>
</dbReference>
<dbReference type="Gene3D" id="3.40.710.10">
    <property type="entry name" value="DD-peptidase/beta-lactamase superfamily"/>
    <property type="match status" value="1"/>
</dbReference>
<dbReference type="InterPro" id="IPR036950">
    <property type="entry name" value="PBP_transglycosylase"/>
</dbReference>
<proteinExistence type="predicted"/>
<dbReference type="GO" id="GO:0009002">
    <property type="term" value="F:serine-type D-Ala-D-Ala carboxypeptidase activity"/>
    <property type="evidence" value="ECO:0007669"/>
    <property type="project" value="UniProtKB-EC"/>
</dbReference>
<sequence length="837" mass="87549">MSAPKRKVSGAVGAILGLVGMSVIAGVLVTAMVTPALAVTGLGANSTISVFENLPSYIKPDALSQTSSVYGKNQDGSEVLLASFFEQNRQTIGWNDISQYVKDALVATEDPRFYVHGGVDVQSTTRALIGNFVSGDIQSGASTISQQYVKNILVQRAEAITDPDQEKAAYAEATATTFDRKLKEMKLAIGLEKEYSKDDILLGYLNISLFGGRVYGIQAASEYYFGVSAKDLTLPQAASLVATVNEPEGLRIDDPDNIPANQARRDKDVLASMLKEHVITQQQHDDAVATPVTPNITPPSTGCQTAIDGAGFFCDYVKKIIEQDPAFGDTADAREHALNTGGYHISTTLDMNLQKSADDTVKYYIPYSDPDLDLGAVLVTVEPGTGRVTSMAQNKNFSEDPAAPADATSINYSTDVDYGGSTGFQVGSTYKLFTLINWLQTGHSLGDIVNGSNGQKFNQSTFRNCEGTGGGTYSPQNDAGEAGGRASVLTQFEESVNNAFIAMSQQLDACDIRDVAKSLGVHRADNGPLQTNITAVLGTNEIAPLTMAAAYAGVINKGMFCSPVAIDSITDASGAPVDVPKSTCTQAIDPKIAVAATYAMQGVIQSGTATPANPYDGTSHAGKTGTTDNEESVWLVGGTTKLVTASWTGNVTGHVSIRHTAIDGPGSGNVYSGLSRLYMWRDFYKNTADAYGGDGFPTPDRNLTNGTSVTVPDVSGLSMDAAQSKLNSAGFNPSDGGAVDSDKPAGQVARTDPPGGSSITKGSNITVYTSNGKLVNLPDTTGDSISSATSALKGFTVTTAVSPDPTCKPDTVVSQTPGAGLVNPSTTPVSLVICPKK</sequence>
<comment type="catalytic activity">
    <reaction evidence="8">
        <text>[GlcNAc-(1-&gt;4)-Mur2Ac(oyl-L-Ala-gamma-D-Glu-L-Lys-D-Ala-D-Ala)](n)-di-trans,octa-cis-undecaprenyl diphosphate + beta-D-GlcNAc-(1-&gt;4)-Mur2Ac(oyl-L-Ala-gamma-D-Glu-L-Lys-D-Ala-D-Ala)-di-trans,octa-cis-undecaprenyl diphosphate = [GlcNAc-(1-&gt;4)-Mur2Ac(oyl-L-Ala-gamma-D-Glu-L-Lys-D-Ala-D-Ala)](n+1)-di-trans,octa-cis-undecaprenyl diphosphate + di-trans,octa-cis-undecaprenyl diphosphate + H(+)</text>
        <dbReference type="Rhea" id="RHEA:23708"/>
        <dbReference type="Rhea" id="RHEA-COMP:9602"/>
        <dbReference type="Rhea" id="RHEA-COMP:9603"/>
        <dbReference type="ChEBI" id="CHEBI:15378"/>
        <dbReference type="ChEBI" id="CHEBI:58405"/>
        <dbReference type="ChEBI" id="CHEBI:60033"/>
        <dbReference type="ChEBI" id="CHEBI:78435"/>
        <dbReference type="EC" id="2.4.99.28"/>
    </reaction>
</comment>
<evidence type="ECO:0000259" key="10">
    <source>
        <dbReference type="PROSITE" id="PS51178"/>
    </source>
</evidence>
<accession>A0A917AZW8</accession>
<dbReference type="AlphaFoldDB" id="A0A917AZW8"/>
<evidence type="ECO:0000256" key="6">
    <source>
        <dbReference type="ARBA" id="ARBA00023268"/>
    </source>
</evidence>
<dbReference type="PROSITE" id="PS51178">
    <property type="entry name" value="PASTA"/>
    <property type="match status" value="1"/>
</dbReference>
<evidence type="ECO:0000256" key="4">
    <source>
        <dbReference type="ARBA" id="ARBA00022679"/>
    </source>
</evidence>